<evidence type="ECO:0000256" key="3">
    <source>
        <dbReference type="SAM" id="SignalP"/>
    </source>
</evidence>
<feature type="signal peptide" evidence="3">
    <location>
        <begin position="1"/>
        <end position="16"/>
    </location>
</feature>
<dbReference type="PROSITE" id="PS00615">
    <property type="entry name" value="C_TYPE_LECTIN_1"/>
    <property type="match status" value="1"/>
</dbReference>
<evidence type="ECO:0000256" key="2">
    <source>
        <dbReference type="PROSITE-ProRule" id="PRU00059"/>
    </source>
</evidence>
<feature type="domain" description="C-type lectin" evidence="5">
    <location>
        <begin position="30"/>
        <end position="127"/>
    </location>
</feature>
<dbReference type="InterPro" id="IPR018378">
    <property type="entry name" value="C-type_lectin_CS"/>
</dbReference>
<keyword evidence="3" id="KW-0732">Signal</keyword>
<evidence type="ECO:0000259" key="5">
    <source>
        <dbReference type="PROSITE" id="PS50041"/>
    </source>
</evidence>
<dbReference type="SMART" id="SM00042">
    <property type="entry name" value="CUB"/>
    <property type="match status" value="1"/>
</dbReference>
<dbReference type="InterPro" id="IPR000859">
    <property type="entry name" value="CUB_dom"/>
</dbReference>
<evidence type="ECO:0000313" key="6">
    <source>
        <dbReference type="Proteomes" id="UP000095282"/>
    </source>
</evidence>
<dbReference type="SUPFAM" id="SSF49854">
    <property type="entry name" value="Spermadhesin, CUB domain"/>
    <property type="match status" value="1"/>
</dbReference>
<evidence type="ECO:0000259" key="4">
    <source>
        <dbReference type="PROSITE" id="PS01180"/>
    </source>
</evidence>
<dbReference type="InterPro" id="IPR001304">
    <property type="entry name" value="C-type_lectin-like"/>
</dbReference>
<dbReference type="Pfam" id="PF00431">
    <property type="entry name" value="CUB"/>
    <property type="match status" value="1"/>
</dbReference>
<evidence type="ECO:0000313" key="7">
    <source>
        <dbReference type="WBParaSite" id="Csp11.Scaffold621.g6195.t1"/>
    </source>
</evidence>
<dbReference type="Proteomes" id="UP000095282">
    <property type="component" value="Unplaced"/>
</dbReference>
<dbReference type="InterPro" id="IPR035914">
    <property type="entry name" value="Sperma_CUB_dom_sf"/>
</dbReference>
<dbReference type="Pfam" id="PF00059">
    <property type="entry name" value="Lectin_C"/>
    <property type="match status" value="1"/>
</dbReference>
<dbReference type="Gene3D" id="3.10.100.10">
    <property type="entry name" value="Mannose-Binding Protein A, subunit A"/>
    <property type="match status" value="2"/>
</dbReference>
<dbReference type="PANTHER" id="PTHR22991">
    <property type="entry name" value="PROTEIN CBG13490"/>
    <property type="match status" value="1"/>
</dbReference>
<dbReference type="STRING" id="1561998.A0A1I7TI88"/>
<dbReference type="AlphaFoldDB" id="A0A1I7TI88"/>
<dbReference type="CDD" id="cd00037">
    <property type="entry name" value="CLECT"/>
    <property type="match status" value="2"/>
</dbReference>
<feature type="domain" description="CUB" evidence="4">
    <location>
        <begin position="282"/>
        <end position="387"/>
    </location>
</feature>
<protein>
    <submittedName>
        <fullName evidence="7">C-type LECtin</fullName>
    </submittedName>
</protein>
<name>A0A1I7TI88_9PELO</name>
<dbReference type="Gene3D" id="2.60.120.290">
    <property type="entry name" value="Spermadhesin, CUB domain"/>
    <property type="match status" value="1"/>
</dbReference>
<keyword evidence="1" id="KW-1015">Disulfide bond</keyword>
<feature type="domain" description="C-type lectin" evidence="5">
    <location>
        <begin position="140"/>
        <end position="255"/>
    </location>
</feature>
<dbReference type="PROSITE" id="PS50041">
    <property type="entry name" value="C_TYPE_LECTIN_2"/>
    <property type="match status" value="2"/>
</dbReference>
<dbReference type="InterPro" id="IPR016186">
    <property type="entry name" value="C-type_lectin-like/link_sf"/>
</dbReference>
<dbReference type="PANTHER" id="PTHR22991:SF44">
    <property type="entry name" value="C-TYPE LECTIN-RELATED"/>
    <property type="match status" value="1"/>
</dbReference>
<comment type="caution">
    <text evidence="2">Lacks conserved residue(s) required for the propagation of feature annotation.</text>
</comment>
<dbReference type="SMART" id="SM00034">
    <property type="entry name" value="CLECT"/>
    <property type="match status" value="2"/>
</dbReference>
<dbReference type="PROSITE" id="PS01180">
    <property type="entry name" value="CUB"/>
    <property type="match status" value="1"/>
</dbReference>
<sequence length="388" mass="42834">MKTIFFFLLCSDLTYAASNDTICTGGFKLINNKCWKLFTDPGNHTVAERTCTSYGGTLFMAKNAIDNRAVGNFVSNAGIDHLWIGIFCLSGFPNAGTGRCVYYSIPGSPSGQWLNGDCTRELPYVCELPPTQSDICDLNFNNNCYFKFDALPFSEAQEQCQQMCGNLVSIHSAEENRFITSIYSHLSYEFIRIGGLASSSNFIVWTDGSIMDYTNLETFGGSGNCLWLSLTTTTTVSYGAWYTRDCDSPGHFLCKRPVGALNCRGTPSPPTPPPVPLPTPTCTTGTHMAPGVLSSPNFPSSYNKQCQYTLATYGSNRIRFTFSYMSVYNYIKLYDGDSTDSPLIYSYSGSTGTYVHTYTSTGNTMFIDFYNSASSTYNGFNSTFYSIF</sequence>
<dbReference type="SUPFAM" id="SSF56436">
    <property type="entry name" value="C-type lectin-like"/>
    <property type="match status" value="2"/>
</dbReference>
<keyword evidence="6" id="KW-1185">Reference proteome</keyword>
<evidence type="ECO:0000256" key="1">
    <source>
        <dbReference type="ARBA" id="ARBA00023157"/>
    </source>
</evidence>
<organism evidence="6 7">
    <name type="scientific">Caenorhabditis tropicalis</name>
    <dbReference type="NCBI Taxonomy" id="1561998"/>
    <lineage>
        <taxon>Eukaryota</taxon>
        <taxon>Metazoa</taxon>
        <taxon>Ecdysozoa</taxon>
        <taxon>Nematoda</taxon>
        <taxon>Chromadorea</taxon>
        <taxon>Rhabditida</taxon>
        <taxon>Rhabditina</taxon>
        <taxon>Rhabditomorpha</taxon>
        <taxon>Rhabditoidea</taxon>
        <taxon>Rhabditidae</taxon>
        <taxon>Peloderinae</taxon>
        <taxon>Caenorhabditis</taxon>
    </lineage>
</organism>
<dbReference type="InterPro" id="IPR016187">
    <property type="entry name" value="CTDL_fold"/>
</dbReference>
<dbReference type="InterPro" id="IPR050976">
    <property type="entry name" value="Snaclec"/>
</dbReference>
<feature type="chain" id="PRO_5009307547" evidence="3">
    <location>
        <begin position="17"/>
        <end position="388"/>
    </location>
</feature>
<proteinExistence type="predicted"/>
<reference evidence="7" key="1">
    <citation type="submission" date="2016-11" db="UniProtKB">
        <authorList>
            <consortium name="WormBaseParasite"/>
        </authorList>
    </citation>
    <scope>IDENTIFICATION</scope>
</reference>
<dbReference type="WBParaSite" id="Csp11.Scaffold621.g6195.t1">
    <property type="protein sequence ID" value="Csp11.Scaffold621.g6195.t1"/>
    <property type="gene ID" value="Csp11.Scaffold621.g6195"/>
</dbReference>
<dbReference type="CDD" id="cd00041">
    <property type="entry name" value="CUB"/>
    <property type="match status" value="1"/>
</dbReference>
<accession>A0A1I7TI88</accession>